<dbReference type="SUPFAM" id="SSF82171">
    <property type="entry name" value="DPP6 N-terminal domain-like"/>
    <property type="match status" value="1"/>
</dbReference>
<sequence length="644" mass="71096">MPRPAKWYEKSNPNTLDTFVRSFALSDDGRYVAAWPAREGVGIWNVESGEQIFKFENQNPPGSWPGEPMHTSVPDQVLGLQFSHNGQTLAIGDLVGVKLIDIKTGKVQHSMKAPLRLGSPTFVFSPNDRYLFRYGVHLDNREESMLWDVETGKPLATLPVYATAAAFSSDGSKLAIGRSDRKQAIALWELDTIAERNQSKDRRDDVFWYPRGTEQWTTGLQIVKRPSHNNPTLVLEYLLRNDADTVRTADVSFKSGPCGYFVDAAHRIEPGPGAEGSQIHIEKFDINAGEGFTDPRFRQEIDLRGLEPGTYNVNLGVFFSLPTDEPGTRHGIPFEHQFPVRWEEKGSASAATGEEISNAKRFPTVTHNRNIAGDQRTNLTEIRWGKAVGGLRAGLTWTSHRDDALPNFAHGQRVTADLFVQNVSDSEIACELLLPHRMDSWGFSIRDASGKLMQRNQIILSQIEPQRVLIASIAPGETKLITGNPSGFSERTASEKSIDVSRLDFKIASELPSAESIPSYTYGLPVGKYTIEAYIFIRQASNSDATLNLDTERLGFFVVSDESVKATAEDAEFQSSRDADNSGAEEREAPWRAFGRVLDGDGKPLESVTIRAATGMGTLLGGGATITNADGRYDFRFGMGGISF</sequence>
<dbReference type="RefSeq" id="WP_345322232.1">
    <property type="nucleotide sequence ID" value="NZ_BAABGA010000030.1"/>
</dbReference>
<comment type="caution">
    <text evidence="1">The sequence shown here is derived from an EMBL/GenBank/DDBJ whole genome shotgun (WGS) entry which is preliminary data.</text>
</comment>
<dbReference type="EMBL" id="BAABGA010000030">
    <property type="protein sequence ID" value="GAA4453190.1"/>
    <property type="molecule type" value="Genomic_DNA"/>
</dbReference>
<dbReference type="PANTHER" id="PTHR19879">
    <property type="entry name" value="TRANSCRIPTION INITIATION FACTOR TFIID"/>
    <property type="match status" value="1"/>
</dbReference>
<name>A0ABP8MMX8_9BACT</name>
<dbReference type="Proteomes" id="UP001500840">
    <property type="component" value="Unassembled WGS sequence"/>
</dbReference>
<dbReference type="PANTHER" id="PTHR19879:SF1">
    <property type="entry name" value="CANNONBALL-RELATED"/>
    <property type="match status" value="1"/>
</dbReference>
<protein>
    <recommendedName>
        <fullName evidence="3">WD domain, G-beta repeat</fullName>
    </recommendedName>
</protein>
<keyword evidence="2" id="KW-1185">Reference proteome</keyword>
<proteinExistence type="predicted"/>
<gene>
    <name evidence="1" type="ORF">GCM10023156_23770</name>
</gene>
<accession>A0ABP8MMX8</accession>
<organism evidence="1 2">
    <name type="scientific">Novipirellula rosea</name>
    <dbReference type="NCBI Taxonomy" id="1031540"/>
    <lineage>
        <taxon>Bacteria</taxon>
        <taxon>Pseudomonadati</taxon>
        <taxon>Planctomycetota</taxon>
        <taxon>Planctomycetia</taxon>
        <taxon>Pirellulales</taxon>
        <taxon>Pirellulaceae</taxon>
        <taxon>Novipirellula</taxon>
    </lineage>
</organism>
<evidence type="ECO:0000313" key="1">
    <source>
        <dbReference type="EMBL" id="GAA4453190.1"/>
    </source>
</evidence>
<reference evidence="2" key="1">
    <citation type="journal article" date="2019" name="Int. J. Syst. Evol. Microbiol.">
        <title>The Global Catalogue of Microorganisms (GCM) 10K type strain sequencing project: providing services to taxonomists for standard genome sequencing and annotation.</title>
        <authorList>
            <consortium name="The Broad Institute Genomics Platform"/>
            <consortium name="The Broad Institute Genome Sequencing Center for Infectious Disease"/>
            <person name="Wu L."/>
            <person name="Ma J."/>
        </authorList>
    </citation>
    <scope>NUCLEOTIDE SEQUENCE [LARGE SCALE GENOMIC DNA]</scope>
    <source>
        <strain evidence="2">JCM 17759</strain>
    </source>
</reference>
<dbReference type="Gene3D" id="2.130.10.10">
    <property type="entry name" value="YVTN repeat-like/Quinoprotein amine dehydrogenase"/>
    <property type="match status" value="1"/>
</dbReference>
<dbReference type="InterPro" id="IPR015943">
    <property type="entry name" value="WD40/YVTN_repeat-like_dom_sf"/>
</dbReference>
<evidence type="ECO:0000313" key="2">
    <source>
        <dbReference type="Proteomes" id="UP001500840"/>
    </source>
</evidence>
<evidence type="ECO:0008006" key="3">
    <source>
        <dbReference type="Google" id="ProtNLM"/>
    </source>
</evidence>